<dbReference type="PANTHER" id="PTHR39328:SF1">
    <property type="entry name" value="BLL2871 PROTEIN"/>
    <property type="match status" value="1"/>
</dbReference>
<evidence type="ECO:0000313" key="2">
    <source>
        <dbReference type="Proteomes" id="UP000576969"/>
    </source>
</evidence>
<name>A0A7Y9GPZ2_9MICO</name>
<dbReference type="GO" id="GO:0016787">
    <property type="term" value="F:hydrolase activity"/>
    <property type="evidence" value="ECO:0007669"/>
    <property type="project" value="UniProtKB-KW"/>
</dbReference>
<dbReference type="RefSeq" id="WP_179488720.1">
    <property type="nucleotide sequence ID" value="NZ_JACCBV010000001.1"/>
</dbReference>
<gene>
    <name evidence="1" type="ORF">BJ991_001428</name>
</gene>
<proteinExistence type="predicted"/>
<protein>
    <submittedName>
        <fullName evidence="1">Putative Ntn-hydrolase superfamily protein</fullName>
    </submittedName>
</protein>
<dbReference type="Gene3D" id="3.60.20.10">
    <property type="entry name" value="Glutamine Phosphoribosylpyrophosphate, subunit 1, domain 1"/>
    <property type="match status" value="1"/>
</dbReference>
<dbReference type="AlphaFoldDB" id="A0A7Y9GPZ2"/>
<dbReference type="Pfam" id="PF06267">
    <property type="entry name" value="DUF1028"/>
    <property type="match status" value="1"/>
</dbReference>
<dbReference type="InterPro" id="IPR010430">
    <property type="entry name" value="DUF1028"/>
</dbReference>
<reference evidence="1 2" key="1">
    <citation type="submission" date="2020-07" db="EMBL/GenBank/DDBJ databases">
        <title>Sequencing the genomes of 1000 actinobacteria strains.</title>
        <authorList>
            <person name="Klenk H.-P."/>
        </authorList>
    </citation>
    <scope>NUCLEOTIDE SEQUENCE [LARGE SCALE GENOMIC DNA]</scope>
    <source>
        <strain evidence="1 2">DSM 24662</strain>
    </source>
</reference>
<keyword evidence="2" id="KW-1185">Reference proteome</keyword>
<dbReference type="Proteomes" id="UP000576969">
    <property type="component" value="Unassembled WGS sequence"/>
</dbReference>
<comment type="caution">
    <text evidence="1">The sequence shown here is derived from an EMBL/GenBank/DDBJ whole genome shotgun (WGS) entry which is preliminary data.</text>
</comment>
<dbReference type="SUPFAM" id="SSF56235">
    <property type="entry name" value="N-terminal nucleophile aminohydrolases (Ntn hydrolases)"/>
    <property type="match status" value="1"/>
</dbReference>
<accession>A0A7Y9GPZ2</accession>
<dbReference type="PANTHER" id="PTHR39328">
    <property type="entry name" value="BLL2871 PROTEIN"/>
    <property type="match status" value="1"/>
</dbReference>
<sequence length="236" mass="24410">MTFSIVARDSRTGALGTAVTTTVTCVGALAPHVSRDAAVSTQAYVNVDLGLATLELVAAGETVEAAMRGALARDHHVEQRQLVGIGASGEGFAFTGSEVLADSGHLVADDHAVAGNLLVSTEVLEAMSRAFASSDGEEFTSRLIGALEAGLAAGGERDSSDFAETYGSAAVLVASPEPKGFHNLRVDASLTAVADLRSVYERAVESARALDEFYAGAIVVNPVHWRRSALGEQHDA</sequence>
<keyword evidence="1" id="KW-0378">Hydrolase</keyword>
<dbReference type="EMBL" id="JACCBV010000001">
    <property type="protein sequence ID" value="NYE19400.1"/>
    <property type="molecule type" value="Genomic_DNA"/>
</dbReference>
<dbReference type="InterPro" id="IPR029055">
    <property type="entry name" value="Ntn_hydrolases_N"/>
</dbReference>
<evidence type="ECO:0000313" key="1">
    <source>
        <dbReference type="EMBL" id="NYE19400.1"/>
    </source>
</evidence>
<organism evidence="1 2">
    <name type="scientific">Microbacterium immunditiarum</name>
    <dbReference type="NCBI Taxonomy" id="337480"/>
    <lineage>
        <taxon>Bacteria</taxon>
        <taxon>Bacillati</taxon>
        <taxon>Actinomycetota</taxon>
        <taxon>Actinomycetes</taxon>
        <taxon>Micrococcales</taxon>
        <taxon>Microbacteriaceae</taxon>
        <taxon>Microbacterium</taxon>
    </lineage>
</organism>